<dbReference type="EMBL" id="VSRR010138434">
    <property type="protein sequence ID" value="MPD03890.1"/>
    <property type="molecule type" value="Genomic_DNA"/>
</dbReference>
<proteinExistence type="predicted"/>
<evidence type="ECO:0000313" key="1">
    <source>
        <dbReference type="EMBL" id="MPD03890.1"/>
    </source>
</evidence>
<protein>
    <submittedName>
        <fullName evidence="1">Uncharacterized protein</fullName>
    </submittedName>
</protein>
<evidence type="ECO:0000313" key="2">
    <source>
        <dbReference type="Proteomes" id="UP000324222"/>
    </source>
</evidence>
<dbReference type="Proteomes" id="UP000324222">
    <property type="component" value="Unassembled WGS sequence"/>
</dbReference>
<organism evidence="1 2">
    <name type="scientific">Portunus trituberculatus</name>
    <name type="common">Swimming crab</name>
    <name type="synonym">Neptunus trituberculatus</name>
    <dbReference type="NCBI Taxonomy" id="210409"/>
    <lineage>
        <taxon>Eukaryota</taxon>
        <taxon>Metazoa</taxon>
        <taxon>Ecdysozoa</taxon>
        <taxon>Arthropoda</taxon>
        <taxon>Crustacea</taxon>
        <taxon>Multicrustacea</taxon>
        <taxon>Malacostraca</taxon>
        <taxon>Eumalacostraca</taxon>
        <taxon>Eucarida</taxon>
        <taxon>Decapoda</taxon>
        <taxon>Pleocyemata</taxon>
        <taxon>Brachyura</taxon>
        <taxon>Eubrachyura</taxon>
        <taxon>Portunoidea</taxon>
        <taxon>Portunidae</taxon>
        <taxon>Portuninae</taxon>
        <taxon>Portunus</taxon>
    </lineage>
</organism>
<keyword evidence="2" id="KW-1185">Reference proteome</keyword>
<accession>A0A5B7K9Y0</accession>
<reference evidence="1 2" key="1">
    <citation type="submission" date="2019-05" db="EMBL/GenBank/DDBJ databases">
        <title>Another draft genome of Portunus trituberculatus and its Hox gene families provides insights of decapod evolution.</title>
        <authorList>
            <person name="Jeong J.-H."/>
            <person name="Song I."/>
            <person name="Kim S."/>
            <person name="Choi T."/>
            <person name="Kim D."/>
            <person name="Ryu S."/>
            <person name="Kim W."/>
        </authorList>
    </citation>
    <scope>NUCLEOTIDE SEQUENCE [LARGE SCALE GENOMIC DNA]</scope>
    <source>
        <tissue evidence="1">Muscle</tissue>
    </source>
</reference>
<name>A0A5B7K9Y0_PORTR</name>
<dbReference type="AlphaFoldDB" id="A0A5B7K9Y0"/>
<comment type="caution">
    <text evidence="1">The sequence shown here is derived from an EMBL/GenBank/DDBJ whole genome shotgun (WGS) entry which is preliminary data.</text>
</comment>
<gene>
    <name evidence="1" type="ORF">E2C01_099548</name>
</gene>
<sequence>MVSWVSMVPEGPNFLQTSQIKRECQYRAVSLRLVFKLTIQSKVEMRY</sequence>